<feature type="region of interest" description="Disordered" evidence="1">
    <location>
        <begin position="172"/>
        <end position="204"/>
    </location>
</feature>
<sequence length="564" mass="63269">MASGSSGRTNSGSKGFDFGSDDILCSYEDYGTNNQDSSNLSHSDTVIGSNSSKPEDSFNQDVVSIVEKSMKKQTDNIMRFLEGISSRLSQLELCCYNLDKSIGEMRSDFVRDNEEADLKLKSLEKHDSRGFQLLGRVKHPDWLNAVVHRSVQILRDKQELAETQKELFKLQLAQKEPSSSSHSQSSEEKVAPAASDPKTTDNTSEIHNQQLALALPHQVAPQQQAPPQNVAQQHSYYLSPAPLQTPAAPTQHPQNQYLTSDPQYRTPQMQDVSRVAPAQPQVNQTPQGQQFPQYQQQWPQQLHLQLQPPQQPSMQPQIKPPSTTVYTPYPPAGQPTNPSPPETLPNSMPMQVSYSGAPQPMSSRADTCHMDMELEEQQFHSNLHLSKLRAILEHNPVMYMQLLDLIQACPHHRCRYAAPAIQALSHFVRNNFYNDLIEKLVNKGFRGDHVVSVIQRMEEGGEPVDFNSVLDRLKVHSSGGSQRGGVFWLKPPLIHVRNLNCSDSYARLQLNKGSYNARCSPNSFSSCSSSEMQMDLIGWGKWDRCPNFHVRKVFNVADPQSLAC</sequence>
<dbReference type="AlphaFoldDB" id="A0AAD6Q1R6"/>
<reference evidence="3" key="1">
    <citation type="journal article" date="2023" name="Mol. Ecol. Resour.">
        <title>Chromosome-level genome assembly of a triploid poplar Populus alba 'Berolinensis'.</title>
        <authorList>
            <person name="Chen S."/>
            <person name="Yu Y."/>
            <person name="Wang X."/>
            <person name="Wang S."/>
            <person name="Zhang T."/>
            <person name="Zhou Y."/>
            <person name="He R."/>
            <person name="Meng N."/>
            <person name="Wang Y."/>
            <person name="Liu W."/>
            <person name="Liu Z."/>
            <person name="Liu J."/>
            <person name="Guo Q."/>
            <person name="Huang H."/>
            <person name="Sederoff R.R."/>
            <person name="Wang G."/>
            <person name="Qu G."/>
            <person name="Chen S."/>
        </authorList>
    </citation>
    <scope>NUCLEOTIDE SEQUENCE</scope>
    <source>
        <strain evidence="3">SC-2020</strain>
    </source>
</reference>
<keyword evidence="4" id="KW-1185">Reference proteome</keyword>
<dbReference type="Proteomes" id="UP001164929">
    <property type="component" value="Chromosome 13"/>
</dbReference>
<feature type="compositionally biased region" description="Low complexity" evidence="1">
    <location>
        <begin position="278"/>
        <end position="327"/>
    </location>
</feature>
<dbReference type="PANTHER" id="PTHR31805:SF16">
    <property type="entry name" value="FORMIN-LIKE PROTEIN (DUF1421)"/>
    <property type="match status" value="1"/>
</dbReference>
<dbReference type="InterPro" id="IPR010820">
    <property type="entry name" value="DUF1421"/>
</dbReference>
<organism evidence="3 4">
    <name type="scientific">Populus alba x Populus x berolinensis</name>
    <dbReference type="NCBI Taxonomy" id="444605"/>
    <lineage>
        <taxon>Eukaryota</taxon>
        <taxon>Viridiplantae</taxon>
        <taxon>Streptophyta</taxon>
        <taxon>Embryophyta</taxon>
        <taxon>Tracheophyta</taxon>
        <taxon>Spermatophyta</taxon>
        <taxon>Magnoliopsida</taxon>
        <taxon>eudicotyledons</taxon>
        <taxon>Gunneridae</taxon>
        <taxon>Pentapetalae</taxon>
        <taxon>rosids</taxon>
        <taxon>fabids</taxon>
        <taxon>Malpighiales</taxon>
        <taxon>Salicaceae</taxon>
        <taxon>Saliceae</taxon>
        <taxon>Populus</taxon>
    </lineage>
</organism>
<dbReference type="Pfam" id="PF07223">
    <property type="entry name" value="DUF1421"/>
    <property type="match status" value="1"/>
</dbReference>
<proteinExistence type="predicted"/>
<feature type="domain" description="DUF1421" evidence="2">
    <location>
        <begin position="433"/>
        <end position="477"/>
    </location>
</feature>
<protein>
    <recommendedName>
        <fullName evidence="2">DUF1421 domain-containing protein</fullName>
    </recommendedName>
</protein>
<evidence type="ECO:0000259" key="2">
    <source>
        <dbReference type="Pfam" id="PF07223"/>
    </source>
</evidence>
<feature type="region of interest" description="Disordered" evidence="1">
    <location>
        <begin position="33"/>
        <end position="58"/>
    </location>
</feature>
<gene>
    <name evidence="3" type="ORF">NC653_031610</name>
</gene>
<accession>A0AAD6Q1R6</accession>
<comment type="caution">
    <text evidence="3">The sequence shown here is derived from an EMBL/GenBank/DDBJ whole genome shotgun (WGS) entry which is preliminary data.</text>
</comment>
<feature type="compositionally biased region" description="Pro residues" evidence="1">
    <location>
        <begin position="328"/>
        <end position="343"/>
    </location>
</feature>
<evidence type="ECO:0000256" key="1">
    <source>
        <dbReference type="SAM" id="MobiDB-lite"/>
    </source>
</evidence>
<evidence type="ECO:0000313" key="3">
    <source>
        <dbReference type="EMBL" id="KAJ6975832.1"/>
    </source>
</evidence>
<feature type="region of interest" description="Disordered" evidence="1">
    <location>
        <begin position="240"/>
        <end position="345"/>
    </location>
</feature>
<name>A0AAD6Q1R6_9ROSI</name>
<dbReference type="EMBL" id="JAQIZT010000013">
    <property type="protein sequence ID" value="KAJ6975832.1"/>
    <property type="molecule type" value="Genomic_DNA"/>
</dbReference>
<dbReference type="PANTHER" id="PTHR31805">
    <property type="entry name" value="RECEPTOR-LIKE KINASE, PUTATIVE (DUF1421)-RELATED"/>
    <property type="match status" value="1"/>
</dbReference>
<feature type="compositionally biased region" description="Polar residues" evidence="1">
    <location>
        <begin position="255"/>
        <end position="271"/>
    </location>
</feature>
<feature type="compositionally biased region" description="Low complexity" evidence="1">
    <location>
        <begin position="240"/>
        <end position="254"/>
    </location>
</feature>
<evidence type="ECO:0000313" key="4">
    <source>
        <dbReference type="Proteomes" id="UP001164929"/>
    </source>
</evidence>